<gene>
    <name evidence="1" type="ORF">QAD02_023195</name>
</gene>
<protein>
    <submittedName>
        <fullName evidence="1">Uncharacterized protein</fullName>
    </submittedName>
</protein>
<reference evidence="1" key="1">
    <citation type="submission" date="2023-04" db="EMBL/GenBank/DDBJ databases">
        <title>A chromosome-level genome assembly of the parasitoid wasp Eretmocerus hayati.</title>
        <authorList>
            <person name="Zhong Y."/>
            <person name="Liu S."/>
            <person name="Liu Y."/>
        </authorList>
    </citation>
    <scope>NUCLEOTIDE SEQUENCE</scope>
    <source>
        <strain evidence="1">ZJU_SS_LIU_2023</strain>
    </source>
</reference>
<dbReference type="Proteomes" id="UP001239111">
    <property type="component" value="Chromosome 1"/>
</dbReference>
<keyword evidence="2" id="KW-1185">Reference proteome</keyword>
<proteinExistence type="predicted"/>
<comment type="caution">
    <text evidence="1">The sequence shown here is derived from an EMBL/GenBank/DDBJ whole genome shotgun (WGS) entry which is preliminary data.</text>
</comment>
<name>A0ACC2PXB6_9HYME</name>
<sequence length="692" mass="79232">MGLVAAFALLLLVSCGPGQIKTFDLDIGDVTELLKFSREVVTDVLESYKLIKPKPAPGDDLNGGNGFPFVKMMEKRLMNNIGQVSRKIDAVEARLEHKTELLLDSVLEKLPEREALENAMHDLWKYVGQVEHAYHNFVMYAEAPSQRYERYTVEEFARNSVSSQLNALPDVLKMIHRLVVPQDWDSDVFHRSILTLLAKNMQEASSQICNTQQSPQQLLYNLYNTIALTEIKGYTMMQFSWTVLKLYEIGNFTGEMEQLKQQYAIRTSETLRAVKTAMAFAPREVWKCDPAKHIPEVTYTELKQTFQGYIVNEVDMNPHGTCRENCAFYTYSKQYGCFKNKYCSNQRRCNGKLINCRYVDSDMWVCPADRSSDRRYEYIEYEDGQVYGQKQGSCKRGTTKVDSWWRWLFWHCSYCLCYCDDHNAASDRYFNLRPVVSDIDKNKVVTGVRMKKVNQIIHIQIQEGKLLPRGFIEPSSVSWKKIDNYTIYDSNVKSGVDYHTIMWEKRAVDLDDLDAPADHLLTGLRFRVIGTHLNLEIMMTPFNFTTGALMIERSMWHSHDATDASEASYNLDGEVRQLERRTEFKLNHPDIPTRSTVQAVPDSKSNQFVTFEPTDAVKDAAQNTVPFIDTQPVEPRPPMPISGAGIFHKGRDGYGGFLALKLITYNIEPQLKSDLPQAPPVIGMSNDINAAI</sequence>
<accession>A0ACC2PXB6</accession>
<evidence type="ECO:0000313" key="1">
    <source>
        <dbReference type="EMBL" id="KAJ8687401.1"/>
    </source>
</evidence>
<evidence type="ECO:0000313" key="2">
    <source>
        <dbReference type="Proteomes" id="UP001239111"/>
    </source>
</evidence>
<organism evidence="1 2">
    <name type="scientific">Eretmocerus hayati</name>
    <dbReference type="NCBI Taxonomy" id="131215"/>
    <lineage>
        <taxon>Eukaryota</taxon>
        <taxon>Metazoa</taxon>
        <taxon>Ecdysozoa</taxon>
        <taxon>Arthropoda</taxon>
        <taxon>Hexapoda</taxon>
        <taxon>Insecta</taxon>
        <taxon>Pterygota</taxon>
        <taxon>Neoptera</taxon>
        <taxon>Endopterygota</taxon>
        <taxon>Hymenoptera</taxon>
        <taxon>Apocrita</taxon>
        <taxon>Proctotrupomorpha</taxon>
        <taxon>Chalcidoidea</taxon>
        <taxon>Aphelinidae</taxon>
        <taxon>Aphelininae</taxon>
        <taxon>Eretmocerus</taxon>
    </lineage>
</organism>
<dbReference type="EMBL" id="CM056741">
    <property type="protein sequence ID" value="KAJ8687401.1"/>
    <property type="molecule type" value="Genomic_DNA"/>
</dbReference>